<name>A0A7R9CMX6_TIMCR</name>
<dbReference type="AlphaFoldDB" id="A0A7R9CMX6"/>
<reference evidence="1" key="1">
    <citation type="submission" date="2020-11" db="EMBL/GenBank/DDBJ databases">
        <authorList>
            <person name="Tran Van P."/>
        </authorList>
    </citation>
    <scope>NUCLEOTIDE SEQUENCE</scope>
</reference>
<dbReference type="GO" id="GO:0034551">
    <property type="term" value="P:mitochondrial respiratory chain complex III assembly"/>
    <property type="evidence" value="ECO:0007669"/>
    <property type="project" value="InterPro"/>
</dbReference>
<dbReference type="InterPro" id="IPR027896">
    <property type="entry name" value="UQCC3"/>
</dbReference>
<gene>
    <name evidence="1" type="ORF">TCEB3V08_LOCUS5035</name>
</gene>
<dbReference type="Pfam" id="PF15141">
    <property type="entry name" value="UQCC3"/>
    <property type="match status" value="1"/>
</dbReference>
<evidence type="ECO:0000313" key="1">
    <source>
        <dbReference type="EMBL" id="CAD7399463.1"/>
    </source>
</evidence>
<dbReference type="GO" id="GO:0005739">
    <property type="term" value="C:mitochondrion"/>
    <property type="evidence" value="ECO:0007669"/>
    <property type="project" value="GOC"/>
</dbReference>
<sequence>MALLKSVIWTVGTGGVGYTLMKILSPDEKSFVDSTSESPQFNRSEAAEKRQAIFDVLKGASEANKPIYRMTREELEANRKQFVSETKTK</sequence>
<evidence type="ECO:0008006" key="2">
    <source>
        <dbReference type="Google" id="ProtNLM"/>
    </source>
</evidence>
<dbReference type="EMBL" id="OC317865">
    <property type="protein sequence ID" value="CAD7399463.1"/>
    <property type="molecule type" value="Genomic_DNA"/>
</dbReference>
<organism evidence="1">
    <name type="scientific">Timema cristinae</name>
    <name type="common">Walking stick</name>
    <dbReference type="NCBI Taxonomy" id="61476"/>
    <lineage>
        <taxon>Eukaryota</taxon>
        <taxon>Metazoa</taxon>
        <taxon>Ecdysozoa</taxon>
        <taxon>Arthropoda</taxon>
        <taxon>Hexapoda</taxon>
        <taxon>Insecta</taxon>
        <taxon>Pterygota</taxon>
        <taxon>Neoptera</taxon>
        <taxon>Polyneoptera</taxon>
        <taxon>Phasmatodea</taxon>
        <taxon>Timematodea</taxon>
        <taxon>Timematoidea</taxon>
        <taxon>Timematidae</taxon>
        <taxon>Timema</taxon>
    </lineage>
</organism>
<accession>A0A7R9CMX6</accession>
<proteinExistence type="predicted"/>
<protein>
    <recommendedName>
        <fullName evidence="2">Ubiquinol-cytochrome-c reductase complex assembly factor 3</fullName>
    </recommendedName>
</protein>